<dbReference type="PANTHER" id="PTHR47623">
    <property type="entry name" value="OS09G0287300 PROTEIN"/>
    <property type="match status" value="1"/>
</dbReference>
<dbReference type="eggNOG" id="COG2062">
    <property type="taxonomic scope" value="Bacteria"/>
</dbReference>
<organism evidence="2 3">
    <name type="scientific">Prosthecochloris aestuarii (strain DSM 271 / SK 413)</name>
    <dbReference type="NCBI Taxonomy" id="290512"/>
    <lineage>
        <taxon>Bacteria</taxon>
        <taxon>Pseudomonadati</taxon>
        <taxon>Chlorobiota</taxon>
        <taxon>Chlorobiia</taxon>
        <taxon>Chlorobiales</taxon>
        <taxon>Chlorobiaceae</taxon>
        <taxon>Prosthecochloris</taxon>
    </lineage>
</organism>
<dbReference type="KEGG" id="paa:Paes_2173"/>
<dbReference type="EMBL" id="CP001108">
    <property type="protein sequence ID" value="ACF47175.1"/>
    <property type="molecule type" value="Genomic_DNA"/>
</dbReference>
<dbReference type="HOGENOM" id="CLU_084603_2_2_10"/>
<evidence type="ECO:0000256" key="1">
    <source>
        <dbReference type="PIRSR" id="PIRSR613078-2"/>
    </source>
</evidence>
<dbReference type="InterPro" id="IPR013078">
    <property type="entry name" value="His_Pase_superF_clade-1"/>
</dbReference>
<dbReference type="RefSeq" id="WP_012506706.1">
    <property type="nucleotide sequence ID" value="NC_011059.1"/>
</dbReference>
<dbReference type="SUPFAM" id="SSF53254">
    <property type="entry name" value="Phosphoglycerate mutase-like"/>
    <property type="match status" value="1"/>
</dbReference>
<dbReference type="CDD" id="cd07067">
    <property type="entry name" value="HP_PGM_like"/>
    <property type="match status" value="1"/>
</dbReference>
<sequence length="163" mass="18757">MKTLYLVRHAKSSWDNANMSDFDRPLNSRGEKAAPLMAQKMLKASVVPDLIITSPAKRALSTAEVFSDMLDYPVERIEQRMEIYEGGIQHMLKLVQEIDDSCNTVLLFGHNPNLTIFTHFLTSKHIQNVATCGIVKILMPHEHWNETMMDSGNFQWYDYPKKQ</sequence>
<dbReference type="Pfam" id="PF00300">
    <property type="entry name" value="His_Phos_1"/>
    <property type="match status" value="1"/>
</dbReference>
<feature type="binding site" evidence="1">
    <location>
        <position position="58"/>
    </location>
    <ligand>
        <name>substrate</name>
    </ligand>
</feature>
<name>B4S673_PROA2</name>
<accession>B4S673</accession>
<dbReference type="SMART" id="SM00855">
    <property type="entry name" value="PGAM"/>
    <property type="match status" value="1"/>
</dbReference>
<dbReference type="STRING" id="290512.Paes_2173"/>
<gene>
    <name evidence="2" type="ordered locus">Paes_2173</name>
</gene>
<protein>
    <submittedName>
        <fullName evidence="2">Phosphohistidine phosphatase, SixA</fullName>
    </submittedName>
</protein>
<dbReference type="PANTHER" id="PTHR47623:SF1">
    <property type="entry name" value="OS09G0287300 PROTEIN"/>
    <property type="match status" value="1"/>
</dbReference>
<dbReference type="Proteomes" id="UP000002725">
    <property type="component" value="Chromosome"/>
</dbReference>
<reference evidence="2" key="1">
    <citation type="submission" date="2008-06" db="EMBL/GenBank/DDBJ databases">
        <title>Complete sequence of chromosome of Prosthecochloris aestuarii DSM 271.</title>
        <authorList>
            <consortium name="US DOE Joint Genome Institute"/>
            <person name="Lucas S."/>
            <person name="Copeland A."/>
            <person name="Lapidus A."/>
            <person name="Glavina del Rio T."/>
            <person name="Dalin E."/>
            <person name="Tice H."/>
            <person name="Bruce D."/>
            <person name="Goodwin L."/>
            <person name="Pitluck S."/>
            <person name="Schmutz J."/>
            <person name="Larimer F."/>
            <person name="Land M."/>
            <person name="Hauser L."/>
            <person name="Kyrpides N."/>
            <person name="Anderson I."/>
            <person name="Liu Z."/>
            <person name="Li T."/>
            <person name="Zhao F."/>
            <person name="Overmann J."/>
            <person name="Bryant D.A."/>
            <person name="Richardson P."/>
        </authorList>
    </citation>
    <scope>NUCLEOTIDE SEQUENCE [LARGE SCALE GENOMIC DNA]</scope>
    <source>
        <strain evidence="2">DSM 271</strain>
    </source>
</reference>
<proteinExistence type="predicted"/>
<evidence type="ECO:0000313" key="2">
    <source>
        <dbReference type="EMBL" id="ACF47175.1"/>
    </source>
</evidence>
<dbReference type="InterPro" id="IPR029033">
    <property type="entry name" value="His_PPase_superfam"/>
</dbReference>
<dbReference type="AlphaFoldDB" id="B4S673"/>
<dbReference type="Gene3D" id="3.40.50.1240">
    <property type="entry name" value="Phosphoglycerate mutase-like"/>
    <property type="match status" value="1"/>
</dbReference>
<keyword evidence="3" id="KW-1185">Reference proteome</keyword>
<evidence type="ECO:0000313" key="3">
    <source>
        <dbReference type="Proteomes" id="UP000002725"/>
    </source>
</evidence>